<dbReference type="InterPro" id="IPR015995">
    <property type="entry name" value="MlrC_N"/>
</dbReference>
<dbReference type="Proteomes" id="UP000184245">
    <property type="component" value="Unassembled WGS sequence"/>
</dbReference>
<accession>A0A1M4YZS2</accession>
<evidence type="ECO:0000259" key="2">
    <source>
        <dbReference type="Pfam" id="PF07364"/>
    </source>
</evidence>
<proteinExistence type="predicted"/>
<evidence type="ECO:0000313" key="4">
    <source>
        <dbReference type="Proteomes" id="UP000184245"/>
    </source>
</evidence>
<dbReference type="RefSeq" id="WP_072852339.1">
    <property type="nucleotide sequence ID" value="NZ_FQVI01000013.1"/>
</dbReference>
<organism evidence="3 4">
    <name type="scientific">Lactonifactor longoviformis DSM 17459</name>
    <dbReference type="NCBI Taxonomy" id="1122155"/>
    <lineage>
        <taxon>Bacteria</taxon>
        <taxon>Bacillati</taxon>
        <taxon>Bacillota</taxon>
        <taxon>Clostridia</taxon>
        <taxon>Eubacteriales</taxon>
        <taxon>Clostridiaceae</taxon>
        <taxon>Lactonifactor</taxon>
    </lineage>
</organism>
<dbReference type="STRING" id="1122155.SAMN02745158_02558"/>
<sequence>MKRIIVGEVMHESSSLAKYPTEEINFRRTLMWHEKEDVFNLCKIRFRDYLTGIMEGGAAIGLEIVPAFCAFASPSGKISQRCFESLKESFFAGVDDSIPIDGFCLAFHGAGVSESEADLEGAFLEEIRSRFGWETPIVMTLDPHANITEKMIKNADLLVPSKLYPHIDTYETGELAARFMKTLIEEPDKLKMHVEKIPILLPITMGCTDNEPMKSILQYCNGKEKIENIKYSVFVQGFPYSDIEDCSCAAVVITDGDIVLAEAAAKDIADYVYDRREELRSDCLSVKEGLDEAETYITEGKKIIVINETSDNPGAGTPGDGTWLLREMLERNIEKTCIGAINDPEAVQEAIRSGVGTTLNLLVGGKTDDQHGEPVRIQNAYVKSICDGKYCILSDMTHGQPVNFGASVRIQAGNVDVIIASNSYQIMDDGIFSLLGIDFREYNIIGVKSAQHFKAYFKKFTDHIITVDPPGISTGNLETLNLKKIKRPIFPLDF</sequence>
<reference evidence="3 4" key="1">
    <citation type="submission" date="2016-11" db="EMBL/GenBank/DDBJ databases">
        <authorList>
            <person name="Jaros S."/>
            <person name="Januszkiewicz K."/>
            <person name="Wedrychowicz H."/>
        </authorList>
    </citation>
    <scope>NUCLEOTIDE SEQUENCE [LARGE SCALE GENOMIC DNA]</scope>
    <source>
        <strain evidence="3 4">DSM 17459</strain>
    </source>
</reference>
<feature type="domain" description="Microcystin LR degradation protein MlrC C-terminal" evidence="1">
    <location>
        <begin position="307"/>
        <end position="483"/>
    </location>
</feature>
<protein>
    <submittedName>
        <fullName evidence="3">Microcystin degradation protein MlrC, contains DUF1485 domain</fullName>
    </submittedName>
</protein>
<dbReference type="EMBL" id="FQVI01000013">
    <property type="protein sequence ID" value="SHF11067.1"/>
    <property type="molecule type" value="Genomic_DNA"/>
</dbReference>
<feature type="domain" description="Microcystin LR degradation protein MlrC N-terminal" evidence="2">
    <location>
        <begin position="3"/>
        <end position="293"/>
    </location>
</feature>
<dbReference type="InterPro" id="IPR010799">
    <property type="entry name" value="MlrC_C"/>
</dbReference>
<dbReference type="AlphaFoldDB" id="A0A1M4YZS2"/>
<dbReference type="Pfam" id="PF07364">
    <property type="entry name" value="DUF1485"/>
    <property type="match status" value="1"/>
</dbReference>
<dbReference type="PIRSF" id="PIRSF012702">
    <property type="entry name" value="UCP012702"/>
    <property type="match status" value="1"/>
</dbReference>
<evidence type="ECO:0000259" key="1">
    <source>
        <dbReference type="Pfam" id="PF07171"/>
    </source>
</evidence>
<gene>
    <name evidence="3" type="ORF">SAMN02745158_02558</name>
</gene>
<dbReference type="InterPro" id="IPR009197">
    <property type="entry name" value="MlrC"/>
</dbReference>
<keyword evidence="4" id="KW-1185">Reference proteome</keyword>
<dbReference type="OrthoDB" id="9815420at2"/>
<dbReference type="Pfam" id="PF07171">
    <property type="entry name" value="MlrC_C"/>
    <property type="match status" value="1"/>
</dbReference>
<name>A0A1M4YZS2_9CLOT</name>
<evidence type="ECO:0000313" key="3">
    <source>
        <dbReference type="EMBL" id="SHF11067.1"/>
    </source>
</evidence>